<dbReference type="SUPFAM" id="SSF52047">
    <property type="entry name" value="RNI-like"/>
    <property type="match status" value="1"/>
</dbReference>
<evidence type="ECO:0008006" key="3">
    <source>
        <dbReference type="Google" id="ProtNLM"/>
    </source>
</evidence>
<gene>
    <name evidence="1" type="ORF">BDK51DRAFT_27908</name>
</gene>
<keyword evidence="2" id="KW-1185">Reference proteome</keyword>
<sequence>MIADLLSACPTIEDLDLNTCYRITDGTLSALEKHSPLHCLDLTNQALITAPAIVSFLCACGSQLRLLGLHWDGPAPFAAIASHAPNIQHIIISGLSLWPTRTPDLTREDFEFVKELLASCPRLKTVAPDWALDGDDILVFLDELEVSHGHVDPFSDHLNEWRQFGGTGLW</sequence>
<dbReference type="AlphaFoldDB" id="A0A4P9W2H2"/>
<dbReference type="EMBL" id="KZ999526">
    <property type="protein sequence ID" value="RKO84988.1"/>
    <property type="molecule type" value="Genomic_DNA"/>
</dbReference>
<dbReference type="Gene3D" id="3.80.10.10">
    <property type="entry name" value="Ribonuclease Inhibitor"/>
    <property type="match status" value="1"/>
</dbReference>
<accession>A0A4P9W2H2</accession>
<dbReference type="OrthoDB" id="550575at2759"/>
<name>A0A4P9W2H2_9FUNG</name>
<dbReference type="InterPro" id="IPR032675">
    <property type="entry name" value="LRR_dom_sf"/>
</dbReference>
<protein>
    <recommendedName>
        <fullName evidence="3">F-box domain-containing protein</fullName>
    </recommendedName>
</protein>
<evidence type="ECO:0000313" key="2">
    <source>
        <dbReference type="Proteomes" id="UP000269721"/>
    </source>
</evidence>
<evidence type="ECO:0000313" key="1">
    <source>
        <dbReference type="EMBL" id="RKO84988.1"/>
    </source>
</evidence>
<dbReference type="Proteomes" id="UP000269721">
    <property type="component" value="Unassembled WGS sequence"/>
</dbReference>
<organism evidence="1 2">
    <name type="scientific">Blyttiomyces helicus</name>
    <dbReference type="NCBI Taxonomy" id="388810"/>
    <lineage>
        <taxon>Eukaryota</taxon>
        <taxon>Fungi</taxon>
        <taxon>Fungi incertae sedis</taxon>
        <taxon>Chytridiomycota</taxon>
        <taxon>Chytridiomycota incertae sedis</taxon>
        <taxon>Chytridiomycetes</taxon>
        <taxon>Chytridiomycetes incertae sedis</taxon>
        <taxon>Blyttiomyces</taxon>
    </lineage>
</organism>
<proteinExistence type="predicted"/>
<reference evidence="2" key="1">
    <citation type="journal article" date="2018" name="Nat. Microbiol.">
        <title>Leveraging single-cell genomics to expand the fungal tree of life.</title>
        <authorList>
            <person name="Ahrendt S.R."/>
            <person name="Quandt C.A."/>
            <person name="Ciobanu D."/>
            <person name="Clum A."/>
            <person name="Salamov A."/>
            <person name="Andreopoulos B."/>
            <person name="Cheng J.F."/>
            <person name="Woyke T."/>
            <person name="Pelin A."/>
            <person name="Henrissat B."/>
            <person name="Reynolds N.K."/>
            <person name="Benny G.L."/>
            <person name="Smith M.E."/>
            <person name="James T.Y."/>
            <person name="Grigoriev I.V."/>
        </authorList>
    </citation>
    <scope>NUCLEOTIDE SEQUENCE [LARGE SCALE GENOMIC DNA]</scope>
</reference>